<name>A0A2T7NPA3_POMCA</name>
<dbReference type="OrthoDB" id="6158332at2759"/>
<dbReference type="AlphaFoldDB" id="A0A2T7NPA3"/>
<sequence length="319" mass="35724">MDGQEAEGSLDFQRREWKKVNMTAILKLPIEDYKDNKLTYEHIRRKSGLSAQTVLTLGKENPICGEVLFQGDSKLTVTVKGPFKDFNTFEAKGLFDEKTKSFDGEAYPHALISQKKPLTATYLVKAENWPVMINVKAQTPFQDWENTELTVTHDGDHKAFTTMSTLKALAVGTVTSEASWTFNSESSFEGTWSLTSGVSGAENLKLAVKNTKVRGEYQSQVEVGWELLKAIRLQGSFLMGDEQSDNTYQGSVSMTTPFNSVPQVGIALSHTYADSGIKETTVATYDNRRYFDADFEYLVGDRREGRLEVRESLDPWSSS</sequence>
<evidence type="ECO:0000313" key="1">
    <source>
        <dbReference type="EMBL" id="PVD23005.1"/>
    </source>
</evidence>
<organism evidence="1 2">
    <name type="scientific">Pomacea canaliculata</name>
    <name type="common">Golden apple snail</name>
    <dbReference type="NCBI Taxonomy" id="400727"/>
    <lineage>
        <taxon>Eukaryota</taxon>
        <taxon>Metazoa</taxon>
        <taxon>Spiralia</taxon>
        <taxon>Lophotrochozoa</taxon>
        <taxon>Mollusca</taxon>
        <taxon>Gastropoda</taxon>
        <taxon>Caenogastropoda</taxon>
        <taxon>Architaenioglossa</taxon>
        <taxon>Ampullarioidea</taxon>
        <taxon>Ampullariidae</taxon>
        <taxon>Pomacea</taxon>
    </lineage>
</organism>
<evidence type="ECO:0000313" key="2">
    <source>
        <dbReference type="Proteomes" id="UP000245119"/>
    </source>
</evidence>
<dbReference type="Proteomes" id="UP000245119">
    <property type="component" value="Linkage Group LG10"/>
</dbReference>
<dbReference type="STRING" id="400727.A0A2T7NPA3"/>
<accession>A0A2T7NPA3</accession>
<reference evidence="1 2" key="1">
    <citation type="submission" date="2018-04" db="EMBL/GenBank/DDBJ databases">
        <title>The genome of golden apple snail Pomacea canaliculata provides insight into stress tolerance and invasive adaptation.</title>
        <authorList>
            <person name="Liu C."/>
            <person name="Liu B."/>
            <person name="Ren Y."/>
            <person name="Zhang Y."/>
            <person name="Wang H."/>
            <person name="Li S."/>
            <person name="Jiang F."/>
            <person name="Yin L."/>
            <person name="Zhang G."/>
            <person name="Qian W."/>
            <person name="Fan W."/>
        </authorList>
    </citation>
    <scope>NUCLEOTIDE SEQUENCE [LARGE SCALE GENOMIC DNA]</scope>
    <source>
        <strain evidence="1">SZHN2017</strain>
        <tissue evidence="1">Muscle</tissue>
    </source>
</reference>
<proteinExistence type="predicted"/>
<gene>
    <name evidence="1" type="ORF">C0Q70_16266</name>
</gene>
<dbReference type="EMBL" id="PZQS01000010">
    <property type="protein sequence ID" value="PVD23005.1"/>
    <property type="molecule type" value="Genomic_DNA"/>
</dbReference>
<keyword evidence="2" id="KW-1185">Reference proteome</keyword>
<comment type="caution">
    <text evidence="1">The sequence shown here is derived from an EMBL/GenBank/DDBJ whole genome shotgun (WGS) entry which is preliminary data.</text>
</comment>
<protein>
    <submittedName>
        <fullName evidence="1">Uncharacterized protein</fullName>
    </submittedName>
</protein>